<evidence type="ECO:0000256" key="3">
    <source>
        <dbReference type="ARBA" id="ARBA00022771"/>
    </source>
</evidence>
<evidence type="ECO:0000256" key="7">
    <source>
        <dbReference type="HAMAP-Rule" id="MF_00017"/>
    </source>
</evidence>
<dbReference type="GO" id="GO:0006281">
    <property type="term" value="P:DNA repair"/>
    <property type="evidence" value="ECO:0007669"/>
    <property type="project" value="UniProtKB-UniRule"/>
</dbReference>
<keyword evidence="6 7" id="KW-0234">DNA repair</keyword>
<dbReference type="NCBIfam" id="TIGR00615">
    <property type="entry name" value="recR"/>
    <property type="match status" value="1"/>
</dbReference>
<dbReference type="CDD" id="cd01025">
    <property type="entry name" value="TOPRIM_recR"/>
    <property type="match status" value="1"/>
</dbReference>
<dbReference type="PANTHER" id="PTHR30446:SF0">
    <property type="entry name" value="RECOMBINATION PROTEIN RECR"/>
    <property type="match status" value="1"/>
</dbReference>
<keyword evidence="2 7" id="KW-0227">DNA damage</keyword>
<dbReference type="Pfam" id="PF21175">
    <property type="entry name" value="RecR_C"/>
    <property type="match status" value="1"/>
</dbReference>
<dbReference type="HAMAP" id="MF_00017">
    <property type="entry name" value="RecR"/>
    <property type="match status" value="1"/>
</dbReference>
<reference evidence="9 10" key="1">
    <citation type="submission" date="2019-11" db="EMBL/GenBank/DDBJ databases">
        <title>Comparative genomics of hydrocarbon-degrading Desulfosarcina strains.</title>
        <authorList>
            <person name="Watanabe M."/>
            <person name="Kojima H."/>
            <person name="Fukui M."/>
        </authorList>
    </citation>
    <scope>NUCLEOTIDE SEQUENCE [LARGE SCALE GENOMIC DNA]</scope>
    <source>
        <strain evidence="9 10">PP31</strain>
    </source>
</reference>
<dbReference type="GO" id="GO:0008270">
    <property type="term" value="F:zinc ion binding"/>
    <property type="evidence" value="ECO:0007669"/>
    <property type="project" value="UniProtKB-KW"/>
</dbReference>
<feature type="domain" description="Toprim" evidence="8">
    <location>
        <begin position="81"/>
        <end position="176"/>
    </location>
</feature>
<sequence>MDYYPGSIRNLIRTLARLPGIGQKTAERLAMHILQQPVEEANQLARSIVDLKKRLRLCSCCFSLSDDDLCRICRDPSRDNGLVCVVEQPADMASIEKSGAFNGRYHILGGCLSPMDGVGPEDIRITELTHRVQKEGVSEIILATGTNVEGESTAAYIAGILSPLGVKVSRIASGVPMGGDLKYVDQVTLKRAMESRHGI</sequence>
<dbReference type="Pfam" id="PF13662">
    <property type="entry name" value="Toprim_4"/>
    <property type="match status" value="1"/>
</dbReference>
<evidence type="ECO:0000256" key="6">
    <source>
        <dbReference type="ARBA" id="ARBA00023204"/>
    </source>
</evidence>
<comment type="similarity">
    <text evidence="7">Belongs to the RecR family.</text>
</comment>
<evidence type="ECO:0000256" key="2">
    <source>
        <dbReference type="ARBA" id="ARBA00022763"/>
    </source>
</evidence>
<keyword evidence="5 7" id="KW-0233">DNA recombination</keyword>
<dbReference type="KEGG" id="dwd:DSCW_65770"/>
<evidence type="ECO:0000313" key="9">
    <source>
        <dbReference type="EMBL" id="BBO79160.1"/>
    </source>
</evidence>
<dbReference type="RefSeq" id="WP_155307719.1">
    <property type="nucleotide sequence ID" value="NZ_AP021875.1"/>
</dbReference>
<dbReference type="Gene3D" id="3.40.1360.10">
    <property type="match status" value="1"/>
</dbReference>
<dbReference type="Gene3D" id="6.10.250.240">
    <property type="match status" value="1"/>
</dbReference>
<evidence type="ECO:0000256" key="1">
    <source>
        <dbReference type="ARBA" id="ARBA00022723"/>
    </source>
</evidence>
<dbReference type="OrthoDB" id="9802672at2"/>
<feature type="zinc finger region" description="C4-type" evidence="7">
    <location>
        <begin position="58"/>
        <end position="73"/>
    </location>
</feature>
<gene>
    <name evidence="7 9" type="primary">recR</name>
    <name evidence="9" type="ORF">DSCW_65770</name>
</gene>
<name>A0A5K7ZEB9_9BACT</name>
<protein>
    <recommendedName>
        <fullName evidence="7">Recombination protein RecR</fullName>
    </recommendedName>
</protein>
<keyword evidence="10" id="KW-1185">Reference proteome</keyword>
<organism evidence="9 10">
    <name type="scientific">Desulfosarcina widdelii</name>
    <dbReference type="NCBI Taxonomy" id="947919"/>
    <lineage>
        <taxon>Bacteria</taxon>
        <taxon>Pseudomonadati</taxon>
        <taxon>Thermodesulfobacteriota</taxon>
        <taxon>Desulfobacteria</taxon>
        <taxon>Desulfobacterales</taxon>
        <taxon>Desulfosarcinaceae</taxon>
        <taxon>Desulfosarcina</taxon>
    </lineage>
</organism>
<evidence type="ECO:0000313" key="10">
    <source>
        <dbReference type="Proteomes" id="UP000427769"/>
    </source>
</evidence>
<dbReference type="InterPro" id="IPR015967">
    <property type="entry name" value="Rcmb_RecR_Znf"/>
</dbReference>
<dbReference type="AlphaFoldDB" id="A0A5K7ZEB9"/>
<dbReference type="PROSITE" id="PS50880">
    <property type="entry name" value="TOPRIM"/>
    <property type="match status" value="1"/>
</dbReference>
<evidence type="ECO:0000256" key="4">
    <source>
        <dbReference type="ARBA" id="ARBA00022833"/>
    </source>
</evidence>
<evidence type="ECO:0000259" key="8">
    <source>
        <dbReference type="PROSITE" id="PS50880"/>
    </source>
</evidence>
<proteinExistence type="inferred from homology"/>
<dbReference type="EMBL" id="AP021875">
    <property type="protein sequence ID" value="BBO79160.1"/>
    <property type="molecule type" value="Genomic_DNA"/>
</dbReference>
<comment type="function">
    <text evidence="7">May play a role in DNA repair. It seems to be involved in an RecBC-independent recombinational process of DNA repair. It may act with RecF and RecO.</text>
</comment>
<dbReference type="GO" id="GO:0003677">
    <property type="term" value="F:DNA binding"/>
    <property type="evidence" value="ECO:0007669"/>
    <property type="project" value="UniProtKB-UniRule"/>
</dbReference>
<dbReference type="Pfam" id="PF02132">
    <property type="entry name" value="RecR_ZnF"/>
    <property type="match status" value="1"/>
</dbReference>
<accession>A0A5K7ZEB9</accession>
<dbReference type="InterPro" id="IPR006171">
    <property type="entry name" value="TOPRIM_dom"/>
</dbReference>
<dbReference type="Proteomes" id="UP000427769">
    <property type="component" value="Chromosome"/>
</dbReference>
<dbReference type="PANTHER" id="PTHR30446">
    <property type="entry name" value="RECOMBINATION PROTEIN RECR"/>
    <property type="match status" value="1"/>
</dbReference>
<dbReference type="GO" id="GO:0006310">
    <property type="term" value="P:DNA recombination"/>
    <property type="evidence" value="ECO:0007669"/>
    <property type="project" value="UniProtKB-UniRule"/>
</dbReference>
<keyword evidence="1 7" id="KW-0479">Metal-binding</keyword>
<dbReference type="Gene3D" id="3.30.60.80">
    <property type="match status" value="1"/>
</dbReference>
<keyword evidence="3 7" id="KW-0863">Zinc-finger</keyword>
<dbReference type="InterPro" id="IPR023627">
    <property type="entry name" value="Rcmb_RecR"/>
</dbReference>
<dbReference type="InterPro" id="IPR034137">
    <property type="entry name" value="TOPRIM_RecR"/>
</dbReference>
<dbReference type="InterPro" id="IPR000093">
    <property type="entry name" value="DNA_Rcmb_RecR"/>
</dbReference>
<dbReference type="PROSITE" id="PS01300">
    <property type="entry name" value="RECR"/>
    <property type="match status" value="1"/>
</dbReference>
<dbReference type="SUPFAM" id="SSF111304">
    <property type="entry name" value="Recombination protein RecR"/>
    <property type="match status" value="1"/>
</dbReference>
<keyword evidence="4 7" id="KW-0862">Zinc</keyword>
<dbReference type="Pfam" id="PF21176">
    <property type="entry name" value="RecR_HhH"/>
    <property type="match status" value="1"/>
</dbReference>
<evidence type="ECO:0000256" key="5">
    <source>
        <dbReference type="ARBA" id="ARBA00023172"/>
    </source>
</evidence>
<dbReference type="Gene3D" id="1.10.8.420">
    <property type="entry name" value="RecR Domain 1"/>
    <property type="match status" value="1"/>
</dbReference>
<dbReference type="SMART" id="SM00493">
    <property type="entry name" value="TOPRIM"/>
    <property type="match status" value="1"/>
</dbReference>